<dbReference type="AlphaFoldDB" id="A0A0F8XQ92"/>
<accession>A0A0F8XQ92</accession>
<name>A0A0F8XQ92_9ZZZZ</name>
<gene>
    <name evidence="1" type="ORF">LCGC14_2916980</name>
</gene>
<comment type="caution">
    <text evidence="1">The sequence shown here is derived from an EMBL/GenBank/DDBJ whole genome shotgun (WGS) entry which is preliminary data.</text>
</comment>
<protein>
    <submittedName>
        <fullName evidence="1">Uncharacterized protein</fullName>
    </submittedName>
</protein>
<feature type="non-terminal residue" evidence="1">
    <location>
        <position position="1"/>
    </location>
</feature>
<proteinExistence type="predicted"/>
<sequence>LYRPDAPTPTNFYELVEGWETARGRREVLPSV</sequence>
<reference evidence="1" key="1">
    <citation type="journal article" date="2015" name="Nature">
        <title>Complex archaea that bridge the gap between prokaryotes and eukaryotes.</title>
        <authorList>
            <person name="Spang A."/>
            <person name="Saw J.H."/>
            <person name="Jorgensen S.L."/>
            <person name="Zaremba-Niedzwiedzka K."/>
            <person name="Martijn J."/>
            <person name="Lind A.E."/>
            <person name="van Eijk R."/>
            <person name="Schleper C."/>
            <person name="Guy L."/>
            <person name="Ettema T.J."/>
        </authorList>
    </citation>
    <scope>NUCLEOTIDE SEQUENCE</scope>
</reference>
<evidence type="ECO:0000313" key="1">
    <source>
        <dbReference type="EMBL" id="KKK71138.1"/>
    </source>
</evidence>
<organism evidence="1">
    <name type="scientific">marine sediment metagenome</name>
    <dbReference type="NCBI Taxonomy" id="412755"/>
    <lineage>
        <taxon>unclassified sequences</taxon>
        <taxon>metagenomes</taxon>
        <taxon>ecological metagenomes</taxon>
    </lineage>
</organism>
<dbReference type="EMBL" id="LAZR01057870">
    <property type="protein sequence ID" value="KKK71138.1"/>
    <property type="molecule type" value="Genomic_DNA"/>
</dbReference>